<evidence type="ECO:0000313" key="2">
    <source>
        <dbReference type="Proteomes" id="UP000479710"/>
    </source>
</evidence>
<proteinExistence type="predicted"/>
<reference evidence="1 2" key="1">
    <citation type="submission" date="2019-11" db="EMBL/GenBank/DDBJ databases">
        <title>Whole genome sequence of Oryza granulata.</title>
        <authorList>
            <person name="Li W."/>
        </authorList>
    </citation>
    <scope>NUCLEOTIDE SEQUENCE [LARGE SCALE GENOMIC DNA]</scope>
    <source>
        <strain evidence="2">cv. Menghai</strain>
        <tissue evidence="1">Leaf</tissue>
    </source>
</reference>
<keyword evidence="2" id="KW-1185">Reference proteome</keyword>
<dbReference type="Proteomes" id="UP000479710">
    <property type="component" value="Unassembled WGS sequence"/>
</dbReference>
<accession>A0A6G1CWX2</accession>
<comment type="caution">
    <text evidence="1">The sequence shown here is derived from an EMBL/GenBank/DDBJ whole genome shotgun (WGS) entry which is preliminary data.</text>
</comment>
<dbReference type="EMBL" id="SPHZ02000008">
    <property type="protein sequence ID" value="KAF0904424.1"/>
    <property type="molecule type" value="Genomic_DNA"/>
</dbReference>
<sequence>MVQFWNTQVSPRYVDLEREAQVEHCLKYFQAEDNRYATRVYLNGKLISVGHSRVYDSYLNIMLGFTKSTDFCRAWLLQGWVEEYGHQAEVLTVDSSVADLVMMHEVALLSLTL</sequence>
<gene>
    <name evidence="1" type="ORF">E2562_034499</name>
</gene>
<protein>
    <submittedName>
        <fullName evidence="1">Uncharacterized protein</fullName>
    </submittedName>
</protein>
<name>A0A6G1CWX2_9ORYZ</name>
<organism evidence="1 2">
    <name type="scientific">Oryza meyeriana var. granulata</name>
    <dbReference type="NCBI Taxonomy" id="110450"/>
    <lineage>
        <taxon>Eukaryota</taxon>
        <taxon>Viridiplantae</taxon>
        <taxon>Streptophyta</taxon>
        <taxon>Embryophyta</taxon>
        <taxon>Tracheophyta</taxon>
        <taxon>Spermatophyta</taxon>
        <taxon>Magnoliopsida</taxon>
        <taxon>Liliopsida</taxon>
        <taxon>Poales</taxon>
        <taxon>Poaceae</taxon>
        <taxon>BOP clade</taxon>
        <taxon>Oryzoideae</taxon>
        <taxon>Oryzeae</taxon>
        <taxon>Oryzinae</taxon>
        <taxon>Oryza</taxon>
        <taxon>Oryza meyeriana</taxon>
    </lineage>
</organism>
<evidence type="ECO:0000313" key="1">
    <source>
        <dbReference type="EMBL" id="KAF0904424.1"/>
    </source>
</evidence>
<dbReference type="AlphaFoldDB" id="A0A6G1CWX2"/>